<dbReference type="Proteomes" id="UP001196980">
    <property type="component" value="Unassembled WGS sequence"/>
</dbReference>
<accession>A0ABS6S4I5</accession>
<evidence type="ECO:0000313" key="4">
    <source>
        <dbReference type="Proteomes" id="UP001196980"/>
    </source>
</evidence>
<dbReference type="InterPro" id="IPR003099">
    <property type="entry name" value="Prephen_DH"/>
</dbReference>
<comment type="caution">
    <text evidence="3">The sequence shown here is derived from an EMBL/GenBank/DDBJ whole genome shotgun (WGS) entry which is preliminary data.</text>
</comment>
<dbReference type="PANTHER" id="PTHR21363">
    <property type="entry name" value="PREPHENATE DEHYDROGENASE"/>
    <property type="match status" value="1"/>
</dbReference>
<evidence type="ECO:0000256" key="1">
    <source>
        <dbReference type="ARBA" id="ARBA00023002"/>
    </source>
</evidence>
<organism evidence="3 4">
    <name type="scientific">Candidatus Magnetobacterium casense</name>
    <dbReference type="NCBI Taxonomy" id="1455061"/>
    <lineage>
        <taxon>Bacteria</taxon>
        <taxon>Pseudomonadati</taxon>
        <taxon>Nitrospirota</taxon>
        <taxon>Thermodesulfovibrionia</taxon>
        <taxon>Thermodesulfovibrionales</taxon>
        <taxon>Candidatus Magnetobacteriaceae</taxon>
        <taxon>Candidatus Magnetobacterium</taxon>
    </lineage>
</organism>
<evidence type="ECO:0000313" key="3">
    <source>
        <dbReference type="EMBL" id="MBV6343269.1"/>
    </source>
</evidence>
<dbReference type="RefSeq" id="WP_218253878.1">
    <property type="nucleotide sequence ID" value="NZ_JABXWD010000511.1"/>
</dbReference>
<reference evidence="3 4" key="1">
    <citation type="journal article" date="2020" name="J Geophys Res Biogeosci">
        <title>Magnetotaxis as an Adaptation to Enable Bacterial Shuttling of Microbial Sulfur and Sulfur Cycling Across Aquatic Oxic#Anoxic Interfaces.</title>
        <authorList>
            <person name="Li J."/>
            <person name="Liu P."/>
            <person name="Wang J."/>
            <person name="Roberts A.P."/>
            <person name="Pan Y."/>
        </authorList>
    </citation>
    <scope>NUCLEOTIDE SEQUENCE [LARGE SCALE GENOMIC DNA]</scope>
    <source>
        <strain evidence="3 4">MYR-1_YQ</strain>
    </source>
</reference>
<protein>
    <submittedName>
        <fullName evidence="3">Prephenate dehydrogenase</fullName>
    </submittedName>
</protein>
<keyword evidence="4" id="KW-1185">Reference proteome</keyword>
<proteinExistence type="predicted"/>
<dbReference type="InterPro" id="IPR046826">
    <property type="entry name" value="PDH_N"/>
</dbReference>
<dbReference type="InterPro" id="IPR046825">
    <property type="entry name" value="PDH_C"/>
</dbReference>
<name>A0ABS6S4I5_9BACT</name>
<keyword evidence="1" id="KW-0560">Oxidoreductase</keyword>
<dbReference type="Pfam" id="PF02153">
    <property type="entry name" value="PDH_N"/>
    <property type="match status" value="1"/>
</dbReference>
<dbReference type="EMBL" id="JABXWD010000511">
    <property type="protein sequence ID" value="MBV6343269.1"/>
    <property type="molecule type" value="Genomic_DNA"/>
</dbReference>
<feature type="non-terminal residue" evidence="3">
    <location>
        <position position="1"/>
    </location>
</feature>
<dbReference type="InterPro" id="IPR050812">
    <property type="entry name" value="Preph/Arog_dehydrog"/>
</dbReference>
<evidence type="ECO:0000259" key="2">
    <source>
        <dbReference type="PROSITE" id="PS51176"/>
    </source>
</evidence>
<dbReference type="PANTHER" id="PTHR21363:SF0">
    <property type="entry name" value="PREPHENATE DEHYDROGENASE [NADP(+)]"/>
    <property type="match status" value="1"/>
</dbReference>
<dbReference type="PROSITE" id="PS51176">
    <property type="entry name" value="PDH_ADH"/>
    <property type="match status" value="1"/>
</dbReference>
<dbReference type="Pfam" id="PF20463">
    <property type="entry name" value="PDH_C"/>
    <property type="match status" value="1"/>
</dbReference>
<gene>
    <name evidence="3" type="ORF">HWQ67_16960</name>
</gene>
<feature type="domain" description="Prephenate/arogenate dehydrogenase" evidence="2">
    <location>
        <begin position="1"/>
        <end position="165"/>
    </location>
</feature>
<sequence>GNDKSGLDAAMPDLFKNVNCIVTPTTNTNKTALKTVSDLWTTLGCRVRTLTPEKHDEIFSAISHMPHVAAYALVNAIKIIDEQYLNFSGTGFLDTTRIAMSSPQMWIDICTLNKDTILRHLAKYMEAINTITDAIKTNDKDALRRQFDQARTLRLNLDRSKNAILNKE</sequence>